<proteinExistence type="predicted"/>
<sequence>MTKLAIDGGTSVRTMPFAPWPYFAADDIAAAGDVLCASRDKWMFRVVFINTVPDSDLFRREARHAVFPILSVKHQ</sequence>
<protein>
    <submittedName>
        <fullName evidence="1">Uncharacterized protein</fullName>
    </submittedName>
</protein>
<evidence type="ECO:0000313" key="1">
    <source>
        <dbReference type="EMBL" id="TYO92288.1"/>
    </source>
</evidence>
<dbReference type="RefSeq" id="WP_166512829.1">
    <property type="nucleotide sequence ID" value="NZ_VNHM01000029.1"/>
</dbReference>
<dbReference type="EMBL" id="VNHM01000029">
    <property type="protein sequence ID" value="TYO92288.1"/>
    <property type="molecule type" value="Genomic_DNA"/>
</dbReference>
<keyword evidence="2" id="KW-1185">Reference proteome</keyword>
<reference evidence="1 2" key="1">
    <citation type="submission" date="2019-07" db="EMBL/GenBank/DDBJ databases">
        <title>Genomic Encyclopedia of Type Strains, Phase I: the one thousand microbial genomes (KMG-I) project.</title>
        <authorList>
            <person name="Kyrpides N."/>
        </authorList>
    </citation>
    <scope>NUCLEOTIDE SEQUENCE [LARGE SCALE GENOMIC DNA]</scope>
    <source>
        <strain evidence="1 2">DSM 6562</strain>
    </source>
</reference>
<organism evidence="1 2">
    <name type="scientific">Desulfallas thermosapovorans DSM 6562</name>
    <dbReference type="NCBI Taxonomy" id="1121431"/>
    <lineage>
        <taxon>Bacteria</taxon>
        <taxon>Bacillati</taxon>
        <taxon>Bacillota</taxon>
        <taxon>Clostridia</taxon>
        <taxon>Eubacteriales</taxon>
        <taxon>Desulfallaceae</taxon>
        <taxon>Desulfallas</taxon>
    </lineage>
</organism>
<dbReference type="Proteomes" id="UP000323166">
    <property type="component" value="Unassembled WGS sequence"/>
</dbReference>
<name>A0A5S4ZMN7_9FIRM</name>
<evidence type="ECO:0000313" key="2">
    <source>
        <dbReference type="Proteomes" id="UP000323166"/>
    </source>
</evidence>
<accession>A0A5S4ZMN7</accession>
<comment type="caution">
    <text evidence="1">The sequence shown here is derived from an EMBL/GenBank/DDBJ whole genome shotgun (WGS) entry which is preliminary data.</text>
</comment>
<dbReference type="AlphaFoldDB" id="A0A5S4ZMN7"/>
<gene>
    <name evidence="1" type="ORF">LX24_02917</name>
</gene>